<gene>
    <name evidence="12" type="ORF">GCM10008938_30130</name>
</gene>
<evidence type="ECO:0000256" key="4">
    <source>
        <dbReference type="ARBA" id="ARBA00022692"/>
    </source>
</evidence>
<dbReference type="InterPro" id="IPR051474">
    <property type="entry name" value="Anti-sigma-K/W_factor"/>
</dbReference>
<evidence type="ECO:0000256" key="2">
    <source>
        <dbReference type="ARBA" id="ARBA00004236"/>
    </source>
</evidence>
<evidence type="ECO:0000256" key="8">
    <source>
        <dbReference type="ARBA" id="ARBA00030803"/>
    </source>
</evidence>
<evidence type="ECO:0000259" key="11">
    <source>
        <dbReference type="Pfam" id="PF10099"/>
    </source>
</evidence>
<dbReference type="Pfam" id="PF10099">
    <property type="entry name" value="RskA_C"/>
    <property type="match status" value="1"/>
</dbReference>
<evidence type="ECO:0000256" key="7">
    <source>
        <dbReference type="ARBA" id="ARBA00029829"/>
    </source>
</evidence>
<dbReference type="EMBL" id="BMOD01000011">
    <property type="protein sequence ID" value="GGJ42055.1"/>
    <property type="molecule type" value="Genomic_DNA"/>
</dbReference>
<evidence type="ECO:0000313" key="13">
    <source>
        <dbReference type="Proteomes" id="UP000632222"/>
    </source>
</evidence>
<evidence type="ECO:0000256" key="9">
    <source>
        <dbReference type="SAM" id="Coils"/>
    </source>
</evidence>
<keyword evidence="9" id="KW-0175">Coiled coil</keyword>
<evidence type="ECO:0000256" key="5">
    <source>
        <dbReference type="ARBA" id="ARBA00022989"/>
    </source>
</evidence>
<dbReference type="PANTHER" id="PTHR37461:SF1">
    <property type="entry name" value="ANTI-SIGMA-K FACTOR RSKA"/>
    <property type="match status" value="1"/>
</dbReference>
<sequence length="226" mass="24718">MKYTREQLADYVLGQLEPQEMQEIADHLQTSAEARREVEDLQEALFRMAEELPPIPVNPDSWQKIQSKLEPQIQQPEASSAPVSAPAARSLQLPSFLSWAAVVAVLLVGGWFGVGVYQENQQTRLIESWLQNNPKVEALKLQDQTQVASVAFHPDGQALVIMNQKAEQQKSYQVWGIKGGQPVSLGVVASRTFQVDTSGYEAIAVSLEPEGGSATPTQVLGAVPIS</sequence>
<evidence type="ECO:0000256" key="10">
    <source>
        <dbReference type="SAM" id="Phobius"/>
    </source>
</evidence>
<name>A0ABQ2D1M3_9DEIO</name>
<keyword evidence="13" id="KW-1185">Reference proteome</keyword>
<dbReference type="InterPro" id="IPR041916">
    <property type="entry name" value="Anti_sigma_zinc_sf"/>
</dbReference>
<keyword evidence="4 10" id="KW-0812">Transmembrane</keyword>
<proteinExistence type="predicted"/>
<keyword evidence="6 10" id="KW-0472">Membrane</keyword>
<dbReference type="Gene3D" id="1.10.10.1320">
    <property type="entry name" value="Anti-sigma factor, zinc-finger domain"/>
    <property type="match status" value="1"/>
</dbReference>
<dbReference type="InterPro" id="IPR018764">
    <property type="entry name" value="RskA_C"/>
</dbReference>
<comment type="caution">
    <text evidence="12">The sequence shown here is derived from an EMBL/GenBank/DDBJ whole genome shotgun (WGS) entry which is preliminary data.</text>
</comment>
<protein>
    <recommendedName>
        <fullName evidence="8">Regulator of SigK</fullName>
    </recommendedName>
    <alternativeName>
        <fullName evidence="7">Sigma-K anti-sigma factor RskA</fullName>
    </alternativeName>
</protein>
<evidence type="ECO:0000256" key="3">
    <source>
        <dbReference type="ARBA" id="ARBA00022475"/>
    </source>
</evidence>
<feature type="domain" description="Anti-sigma K factor RskA C-terminal" evidence="11">
    <location>
        <begin position="99"/>
        <end position="217"/>
    </location>
</feature>
<keyword evidence="3" id="KW-1003">Cell membrane</keyword>
<reference evidence="13" key="1">
    <citation type="journal article" date="2019" name="Int. J. Syst. Evol. Microbiol.">
        <title>The Global Catalogue of Microorganisms (GCM) 10K type strain sequencing project: providing services to taxonomists for standard genome sequencing and annotation.</title>
        <authorList>
            <consortium name="The Broad Institute Genomics Platform"/>
            <consortium name="The Broad Institute Genome Sequencing Center for Infectious Disease"/>
            <person name="Wu L."/>
            <person name="Ma J."/>
        </authorList>
    </citation>
    <scope>NUCLEOTIDE SEQUENCE [LARGE SCALE GENOMIC DNA]</scope>
    <source>
        <strain evidence="13">JCM 14370</strain>
    </source>
</reference>
<evidence type="ECO:0000256" key="6">
    <source>
        <dbReference type="ARBA" id="ARBA00023136"/>
    </source>
</evidence>
<dbReference type="Proteomes" id="UP000632222">
    <property type="component" value="Unassembled WGS sequence"/>
</dbReference>
<evidence type="ECO:0000313" key="12">
    <source>
        <dbReference type="EMBL" id="GGJ42055.1"/>
    </source>
</evidence>
<dbReference type="PANTHER" id="PTHR37461">
    <property type="entry name" value="ANTI-SIGMA-K FACTOR RSKA"/>
    <property type="match status" value="1"/>
</dbReference>
<feature type="coiled-coil region" evidence="9">
    <location>
        <begin position="24"/>
        <end position="51"/>
    </location>
</feature>
<comment type="subcellular location">
    <subcellularLocation>
        <location evidence="2">Cell membrane</location>
    </subcellularLocation>
    <subcellularLocation>
        <location evidence="1">Membrane</location>
        <topology evidence="1">Single-pass membrane protein</topology>
    </subcellularLocation>
</comment>
<feature type="transmembrane region" description="Helical" evidence="10">
    <location>
        <begin position="96"/>
        <end position="117"/>
    </location>
</feature>
<keyword evidence="5 10" id="KW-1133">Transmembrane helix</keyword>
<accession>A0ABQ2D1M3</accession>
<organism evidence="12 13">
    <name type="scientific">Deinococcus roseus</name>
    <dbReference type="NCBI Taxonomy" id="392414"/>
    <lineage>
        <taxon>Bacteria</taxon>
        <taxon>Thermotogati</taxon>
        <taxon>Deinococcota</taxon>
        <taxon>Deinococci</taxon>
        <taxon>Deinococcales</taxon>
        <taxon>Deinococcaceae</taxon>
        <taxon>Deinococcus</taxon>
    </lineage>
</organism>
<dbReference type="RefSeq" id="WP_189003724.1">
    <property type="nucleotide sequence ID" value="NZ_BMOD01000011.1"/>
</dbReference>
<evidence type="ECO:0000256" key="1">
    <source>
        <dbReference type="ARBA" id="ARBA00004167"/>
    </source>
</evidence>